<dbReference type="InterPro" id="IPR049730">
    <property type="entry name" value="SNF2/RAD54-like_C"/>
</dbReference>
<keyword evidence="5" id="KW-0347">Helicase</keyword>
<proteinExistence type="predicted"/>
<dbReference type="InterPro" id="IPR000330">
    <property type="entry name" value="SNF2_N"/>
</dbReference>
<evidence type="ECO:0000256" key="2">
    <source>
        <dbReference type="SAM" id="MobiDB-lite"/>
    </source>
</evidence>
<keyword evidence="1 5" id="KW-0378">Hydrolase</keyword>
<keyword evidence="5" id="KW-0547">Nucleotide-binding</keyword>
<organism evidence="5 6">
    <name type="scientific">Nonomuraea marmarensis</name>
    <dbReference type="NCBI Taxonomy" id="3351344"/>
    <lineage>
        <taxon>Bacteria</taxon>
        <taxon>Bacillati</taxon>
        <taxon>Actinomycetota</taxon>
        <taxon>Actinomycetes</taxon>
        <taxon>Streptosporangiales</taxon>
        <taxon>Streptosporangiaceae</taxon>
        <taxon>Nonomuraea</taxon>
    </lineage>
</organism>
<dbReference type="GO" id="GO:0016787">
    <property type="term" value="F:hydrolase activity"/>
    <property type="evidence" value="ECO:0007669"/>
    <property type="project" value="UniProtKB-KW"/>
</dbReference>
<dbReference type="Gene3D" id="3.40.50.300">
    <property type="entry name" value="P-loop containing nucleotide triphosphate hydrolases"/>
    <property type="match status" value="1"/>
</dbReference>
<dbReference type="PROSITE" id="PS51192">
    <property type="entry name" value="HELICASE_ATP_BIND_1"/>
    <property type="match status" value="1"/>
</dbReference>
<keyword evidence="5" id="KW-0067">ATP-binding</keyword>
<dbReference type="InterPro" id="IPR014001">
    <property type="entry name" value="Helicase_ATP-bd"/>
</dbReference>
<dbReference type="EC" id="3.6.4.-" evidence="5"/>
<comment type="caution">
    <text evidence="5">The sequence shown here is derived from an EMBL/GenBank/DDBJ whole genome shotgun (WGS) entry which is preliminary data.</text>
</comment>
<dbReference type="InterPro" id="IPR038718">
    <property type="entry name" value="SNF2-like_sf"/>
</dbReference>
<accession>A0ABW7AI58</accession>
<dbReference type="PANTHER" id="PTHR10799">
    <property type="entry name" value="SNF2/RAD54 HELICASE FAMILY"/>
    <property type="match status" value="1"/>
</dbReference>
<dbReference type="InterPro" id="IPR027417">
    <property type="entry name" value="P-loop_NTPase"/>
</dbReference>
<dbReference type="SMART" id="SM00487">
    <property type="entry name" value="DEXDc"/>
    <property type="match status" value="1"/>
</dbReference>
<dbReference type="GO" id="GO:0004386">
    <property type="term" value="F:helicase activity"/>
    <property type="evidence" value="ECO:0007669"/>
    <property type="project" value="UniProtKB-KW"/>
</dbReference>
<reference evidence="5 6" key="1">
    <citation type="submission" date="2024-10" db="EMBL/GenBank/DDBJ databases">
        <authorList>
            <person name="Topkara A.R."/>
            <person name="Saygin H."/>
        </authorList>
    </citation>
    <scope>NUCLEOTIDE SEQUENCE [LARGE SCALE GENOMIC DNA]</scope>
    <source>
        <strain evidence="5 6">M3C6</strain>
    </source>
</reference>
<dbReference type="CDD" id="cd17919">
    <property type="entry name" value="DEXHc_Snf"/>
    <property type="match status" value="1"/>
</dbReference>
<sequence length="728" mass="80126">METPSARDVRHLLRRAARLLGDARGLVAEHERSLAEVRSALEPLRERQARAELGAIPVSRLKDVTGGGLRLGALEESGYTTVLSVLEATPYELQKLPGVGPKTRWQAQSAAKQIARAARESGTVHIDVEHQDAETTRLLVALHRLVTAGPELSQARRTAETVEQRLKGLIPDARAMGSWWRRLLSGERRRARAAQAAEQIAGLLAGETETRLLLAQTTTDLLRSPPDAMEAWIDFEVRAADYYNLLAELSAMAPPDRVAAEGFLPDELAERVRDQELDDTHRRVSLRGYQAFGARFSIVQRRVILGDEMGLGKTIQAIAVLAHLHARGTTHSLVVCPASALINWVREVETRSTLGAYRLHGGERALAQAAWLDRGGVAVTTFDGLHRLDPLPQVGMLIVDEAHYVKNPEARRSKAVAGWCRQVGRVLFMTGTPMENRVEEFRSLVGYLQPRLLAKVRRSDAAAGAQPFRRAVAPVYLRRNQEDVLTELPDLVHVDEWEEFSTADADAYREAVESGRFMAMRRAAYAVPEKSAKLERLRELVEEAALTGLKVLVFSYFRDVLATVGESLGSSVHGPLSGDLSPEHRQHVVDAFTAAPGHAVLLAQMQAGGVALNLQAASVVIICEPQVKPTMESQAVARAHRMGQVRRVQVHRLLTPGSVDERMLRILHAKTKLFDAYARRSDLAESTPEAIDISDQALAHQIVKEEQERLATPQDAGISGPARSDDRG</sequence>
<evidence type="ECO:0000313" key="5">
    <source>
        <dbReference type="EMBL" id="MFG1706020.1"/>
    </source>
</evidence>
<dbReference type="EMBL" id="JBICRM010000013">
    <property type="protein sequence ID" value="MFG1706020.1"/>
    <property type="molecule type" value="Genomic_DNA"/>
</dbReference>
<dbReference type="PROSITE" id="PS51194">
    <property type="entry name" value="HELICASE_CTER"/>
    <property type="match status" value="1"/>
</dbReference>
<dbReference type="SMART" id="SM00490">
    <property type="entry name" value="HELICc"/>
    <property type="match status" value="1"/>
</dbReference>
<feature type="domain" description="Helicase ATP-binding" evidence="3">
    <location>
        <begin position="294"/>
        <end position="451"/>
    </location>
</feature>
<evidence type="ECO:0000259" key="4">
    <source>
        <dbReference type="PROSITE" id="PS51194"/>
    </source>
</evidence>
<evidence type="ECO:0000313" key="6">
    <source>
        <dbReference type="Proteomes" id="UP001603978"/>
    </source>
</evidence>
<evidence type="ECO:0000256" key="1">
    <source>
        <dbReference type="ARBA" id="ARBA00022801"/>
    </source>
</evidence>
<gene>
    <name evidence="5" type="ORF">ACFLIM_22765</name>
</gene>
<feature type="domain" description="Helicase C-terminal" evidence="4">
    <location>
        <begin position="533"/>
        <end position="689"/>
    </location>
</feature>
<dbReference type="Pfam" id="PF00176">
    <property type="entry name" value="SNF2-rel_dom"/>
    <property type="match status" value="1"/>
</dbReference>
<dbReference type="InterPro" id="IPR001650">
    <property type="entry name" value="Helicase_C-like"/>
</dbReference>
<dbReference type="RefSeq" id="WP_393168491.1">
    <property type="nucleotide sequence ID" value="NZ_JBICRM010000013.1"/>
</dbReference>
<dbReference type="Proteomes" id="UP001603978">
    <property type="component" value="Unassembled WGS sequence"/>
</dbReference>
<evidence type="ECO:0000259" key="3">
    <source>
        <dbReference type="PROSITE" id="PS51192"/>
    </source>
</evidence>
<dbReference type="SUPFAM" id="SSF52540">
    <property type="entry name" value="P-loop containing nucleoside triphosphate hydrolases"/>
    <property type="match status" value="2"/>
</dbReference>
<dbReference type="CDD" id="cd18793">
    <property type="entry name" value="SF2_C_SNF"/>
    <property type="match status" value="1"/>
</dbReference>
<feature type="region of interest" description="Disordered" evidence="2">
    <location>
        <begin position="706"/>
        <end position="728"/>
    </location>
</feature>
<name>A0ABW7AI58_9ACTN</name>
<protein>
    <submittedName>
        <fullName evidence="5">DEAD/DEAH box helicase</fullName>
        <ecNumber evidence="5">3.6.4.-</ecNumber>
    </submittedName>
</protein>
<keyword evidence="6" id="KW-1185">Reference proteome</keyword>
<dbReference type="Pfam" id="PF00271">
    <property type="entry name" value="Helicase_C"/>
    <property type="match status" value="1"/>
</dbReference>
<dbReference type="Gene3D" id="3.40.50.10810">
    <property type="entry name" value="Tandem AAA-ATPase domain"/>
    <property type="match status" value="1"/>
</dbReference>